<dbReference type="OrthoDB" id="4081443at2759"/>
<dbReference type="RefSeq" id="XP_043048353.1">
    <property type="nucleotide sequence ID" value="XM_043192058.1"/>
</dbReference>
<organism evidence="2 3">
    <name type="scientific">Scheffersomyces spartinae</name>
    <dbReference type="NCBI Taxonomy" id="45513"/>
    <lineage>
        <taxon>Eukaryota</taxon>
        <taxon>Fungi</taxon>
        <taxon>Dikarya</taxon>
        <taxon>Ascomycota</taxon>
        <taxon>Saccharomycotina</taxon>
        <taxon>Pichiomycetes</taxon>
        <taxon>Debaryomycetaceae</taxon>
        <taxon>Scheffersomyces</taxon>
    </lineage>
</organism>
<evidence type="ECO:0000256" key="1">
    <source>
        <dbReference type="SAM" id="MobiDB-lite"/>
    </source>
</evidence>
<dbReference type="EMBL" id="JAHMUF010000015">
    <property type="protein sequence ID" value="KAG7192803.1"/>
    <property type="molecule type" value="Genomic_DNA"/>
</dbReference>
<name>A0A9P7V7I2_9ASCO</name>
<accession>A0A9P7V7I2</accession>
<gene>
    <name evidence="2" type="primary">RMD9</name>
    <name evidence="2" type="ORF">KQ657_001258</name>
</gene>
<dbReference type="Proteomes" id="UP000790833">
    <property type="component" value="Unassembled WGS sequence"/>
</dbReference>
<evidence type="ECO:0000313" key="2">
    <source>
        <dbReference type="EMBL" id="KAG7192803.1"/>
    </source>
</evidence>
<protein>
    <submittedName>
        <fullName evidence="2">Protein rmd9, mitochondrial</fullName>
    </submittedName>
</protein>
<dbReference type="AlphaFoldDB" id="A0A9P7V7I2"/>
<keyword evidence="3" id="KW-1185">Reference proteome</keyword>
<feature type="compositionally biased region" description="Polar residues" evidence="1">
    <location>
        <begin position="38"/>
        <end position="65"/>
    </location>
</feature>
<reference evidence="2" key="1">
    <citation type="submission" date="2021-03" db="EMBL/GenBank/DDBJ databases">
        <authorList>
            <person name="Palmer J.M."/>
        </authorList>
    </citation>
    <scope>NUCLEOTIDE SEQUENCE</scope>
    <source>
        <strain evidence="2">ARV_011</strain>
    </source>
</reference>
<evidence type="ECO:0000313" key="3">
    <source>
        <dbReference type="Proteomes" id="UP000790833"/>
    </source>
</evidence>
<sequence>MFRLVQANQLLRPGLFLKVRSNNRLHIANANTINTSIPPNANSQFTRTNATTASTPLGQSGSAASVTPAAAGPGSFLSPSTSRLESFIATSTQPQDAASTEVEEALKKEAFRKRSYIRNLFTDFERMRDSRSNPKALVDLGSKIIRLISDPEVTSVITVHDLNQLGGVLNVTMFQQRSARLGNSKNRDSDEKGEQLGIESTLQQSTLDLAHRIMNGEFNQLLSAPFLTRMMFTLQQLRYYQEAVNLWEHGINDAEVGSLYLDHKVLASVLYMAYEIKRFTYDDVLRIYEVNTRDSKTIHYDLRATVGKICILSGDYATALDHLESMLQVYEESKRVKRPFLDAIRDLHLCFIGMCKDVRIAKHFFDKVINRDLPYDVRLKVPHIVGLLHNCYETGEPVDSILYFYQNTLANYSEDEKNGKAKRINASYAQLNNTIFSIFFKLYPTLNQEAFEKLKEVMAIYAQYAPIDEVLLNTIITNYSWNDKEVLEQLIANYDYYQVDRTPVSYRICLKKVGSVDVYGLEEIVNKWNQSLQKLDTDGYKYIPIADWAAIRDATILSEKYSAERKQLYMQILNRYKDYFQDAQSINRFLKVWSRYSDHYRDIVVLTRGGNETYEYPVPQLRNLKPGINFKDVSSRAAEAFGH</sequence>
<comment type="caution">
    <text evidence="2">The sequence shown here is derived from an EMBL/GenBank/DDBJ whole genome shotgun (WGS) entry which is preliminary data.</text>
</comment>
<proteinExistence type="predicted"/>
<dbReference type="GeneID" id="66114632"/>
<feature type="region of interest" description="Disordered" evidence="1">
    <location>
        <begin position="38"/>
        <end position="74"/>
    </location>
</feature>